<dbReference type="PANTHER" id="PTHR34704">
    <property type="entry name" value="ATPASE"/>
    <property type="match status" value="1"/>
</dbReference>
<dbReference type="RefSeq" id="WP_194847273.1">
    <property type="nucleotide sequence ID" value="NZ_JAAEJV010000007.1"/>
</dbReference>
<dbReference type="Proteomes" id="UP001194714">
    <property type="component" value="Unassembled WGS sequence"/>
</dbReference>
<evidence type="ECO:0008006" key="3">
    <source>
        <dbReference type="Google" id="ProtNLM"/>
    </source>
</evidence>
<sequence length="156" mass="17338">MRGRRRIGKSRLIEEFGSGMTTHFFVGLPPTPGTTAQSQRDEFARQMVRELNIPSPKSDDWGDLFLSLSSHTDKGRILLVLDEISWIGSKDSDFLGKLKNAWGLHFTKNPKLILVICGSVSSWIEKNILTSVSGLVCLAPEGVLLKFSSFCSKVRV</sequence>
<accession>A0ABS0AZD4</accession>
<protein>
    <recommendedName>
        <fullName evidence="3">ATPase domain-containing protein</fullName>
    </recommendedName>
</protein>
<dbReference type="Gene3D" id="3.40.50.300">
    <property type="entry name" value="P-loop containing nucleotide triphosphate hydrolases"/>
    <property type="match status" value="1"/>
</dbReference>
<dbReference type="EMBL" id="JAAEJV010000007">
    <property type="protein sequence ID" value="MBF5058972.1"/>
    <property type="molecule type" value="Genomic_DNA"/>
</dbReference>
<evidence type="ECO:0000313" key="2">
    <source>
        <dbReference type="Proteomes" id="UP001194714"/>
    </source>
</evidence>
<comment type="caution">
    <text evidence="1">The sequence shown here is derived from an EMBL/GenBank/DDBJ whole genome shotgun (WGS) entry which is preliminary data.</text>
</comment>
<dbReference type="SUPFAM" id="SSF52540">
    <property type="entry name" value="P-loop containing nucleoside triphosphate hydrolases"/>
    <property type="match status" value="1"/>
</dbReference>
<dbReference type="InterPro" id="IPR027417">
    <property type="entry name" value="P-loop_NTPase"/>
</dbReference>
<name>A0ABS0AZD4_9BACT</name>
<organism evidence="1 2">
    <name type="scientific">Candidatus Neptunichlamydia vexilliferae</name>
    <dbReference type="NCBI Taxonomy" id="1651774"/>
    <lineage>
        <taxon>Bacteria</taxon>
        <taxon>Pseudomonadati</taxon>
        <taxon>Chlamydiota</taxon>
        <taxon>Chlamydiia</taxon>
        <taxon>Parachlamydiales</taxon>
        <taxon>Simkaniaceae</taxon>
        <taxon>Candidatus Neptunichlamydia</taxon>
    </lineage>
</organism>
<dbReference type="PANTHER" id="PTHR34704:SF1">
    <property type="entry name" value="ATPASE"/>
    <property type="match status" value="1"/>
</dbReference>
<gene>
    <name evidence="1" type="ORF">NEPTK9_000472</name>
</gene>
<reference evidence="1 2" key="1">
    <citation type="submission" date="2020-01" db="EMBL/GenBank/DDBJ databases">
        <title>Draft genome sequence of Cand. Neptunochlamydia vexilliferae K9.</title>
        <authorList>
            <person name="Schulz F."/>
            <person name="Koestlbacher S."/>
            <person name="Wascher F."/>
            <person name="Pizzetti I."/>
            <person name="Horn M."/>
        </authorList>
    </citation>
    <scope>NUCLEOTIDE SEQUENCE [LARGE SCALE GENOMIC DNA]</scope>
    <source>
        <strain evidence="1 2">K9</strain>
    </source>
</reference>
<evidence type="ECO:0000313" key="1">
    <source>
        <dbReference type="EMBL" id="MBF5058972.1"/>
    </source>
</evidence>
<proteinExistence type="predicted"/>
<keyword evidence="2" id="KW-1185">Reference proteome</keyword>